<name>A0A4R3YX70_9GAMM</name>
<dbReference type="InterPro" id="IPR025460">
    <property type="entry name" value="DUF4280"/>
</dbReference>
<dbReference type="Proteomes" id="UP000295645">
    <property type="component" value="Unassembled WGS sequence"/>
</dbReference>
<accession>A0A4R3YX70</accession>
<sequence length="129" mass="12761">MVAQVVSGATLSCSFGMSPGVLTVSPISRVQVEGQPAANIRDHIPLANISSFGLCRCPANPVVVAATVAAMGVPTPGGCVPSTSTPWMPGALGATTAGSPSLDATSTCLCTWGGSIRIVSPGTVRSHVA</sequence>
<dbReference type="AlphaFoldDB" id="A0A4R3YX70"/>
<comment type="caution">
    <text evidence="1">The sequence shown here is derived from an EMBL/GenBank/DDBJ whole genome shotgun (WGS) entry which is preliminary data.</text>
</comment>
<proteinExistence type="predicted"/>
<protein>
    <submittedName>
        <fullName evidence="1">Uncharacterized protein DUF4280</fullName>
    </submittedName>
</protein>
<dbReference type="OrthoDB" id="4825649at2"/>
<gene>
    <name evidence="1" type="ORF">EC912_101301</name>
</gene>
<evidence type="ECO:0000313" key="1">
    <source>
        <dbReference type="EMBL" id="TCV97301.1"/>
    </source>
</evidence>
<organism evidence="1 2">
    <name type="scientific">Luteibacter rhizovicinus</name>
    <dbReference type="NCBI Taxonomy" id="242606"/>
    <lineage>
        <taxon>Bacteria</taxon>
        <taxon>Pseudomonadati</taxon>
        <taxon>Pseudomonadota</taxon>
        <taxon>Gammaproteobacteria</taxon>
        <taxon>Lysobacterales</taxon>
        <taxon>Rhodanobacteraceae</taxon>
        <taxon>Luteibacter</taxon>
    </lineage>
</organism>
<evidence type="ECO:0000313" key="2">
    <source>
        <dbReference type="Proteomes" id="UP000295645"/>
    </source>
</evidence>
<dbReference type="Pfam" id="PF14107">
    <property type="entry name" value="DUF4280"/>
    <property type="match status" value="1"/>
</dbReference>
<keyword evidence="2" id="KW-1185">Reference proteome</keyword>
<reference evidence="1 2" key="1">
    <citation type="submission" date="2019-03" db="EMBL/GenBank/DDBJ databases">
        <title>Above-ground endophytic microbial communities from plants in different locations in the United States.</title>
        <authorList>
            <person name="Frank C."/>
        </authorList>
    </citation>
    <scope>NUCLEOTIDE SEQUENCE [LARGE SCALE GENOMIC DNA]</scope>
    <source>
        <strain evidence="1 2">LP_13_YM</strain>
    </source>
</reference>
<dbReference type="EMBL" id="SMCS01000001">
    <property type="protein sequence ID" value="TCV97301.1"/>
    <property type="molecule type" value="Genomic_DNA"/>
</dbReference>
<dbReference type="RefSeq" id="WP_132141380.1">
    <property type="nucleotide sequence ID" value="NZ_SMCS01000001.1"/>
</dbReference>